<dbReference type="EC" id="2.7.7.23" evidence="17"/>
<dbReference type="InterPro" id="IPR025877">
    <property type="entry name" value="MobA-like_NTP_Trfase"/>
</dbReference>
<dbReference type="UniPathway" id="UPA00113">
    <property type="reaction ID" value="UER00532"/>
</dbReference>
<dbReference type="SUPFAM" id="SSF51161">
    <property type="entry name" value="Trimeric LpxA-like enzymes"/>
    <property type="match status" value="1"/>
</dbReference>
<dbReference type="InterPro" id="IPR011004">
    <property type="entry name" value="Trimer_LpxA-like_sf"/>
</dbReference>
<dbReference type="GO" id="GO:0000287">
    <property type="term" value="F:magnesium ion binding"/>
    <property type="evidence" value="ECO:0007669"/>
    <property type="project" value="UniProtKB-UniRule"/>
</dbReference>
<evidence type="ECO:0000256" key="17">
    <source>
        <dbReference type="HAMAP-Rule" id="MF_01631"/>
    </source>
</evidence>
<proteinExistence type="inferred from homology"/>
<keyword evidence="21" id="KW-1185">Reference proteome</keyword>
<dbReference type="Gene3D" id="2.160.10.10">
    <property type="entry name" value="Hexapeptide repeat proteins"/>
    <property type="match status" value="1"/>
</dbReference>
<dbReference type="Proteomes" id="UP000241085">
    <property type="component" value="Unassembled WGS sequence"/>
</dbReference>
<comment type="similarity">
    <text evidence="2 17">In the N-terminal section; belongs to the N-acetylglucosamine-1-phosphate uridyltransferase family.</text>
</comment>
<dbReference type="NCBIfam" id="TIGR01173">
    <property type="entry name" value="glmU"/>
    <property type="match status" value="1"/>
</dbReference>
<evidence type="ECO:0000256" key="14">
    <source>
        <dbReference type="ARBA" id="ARBA00048247"/>
    </source>
</evidence>
<evidence type="ECO:0000256" key="7">
    <source>
        <dbReference type="ARBA" id="ARBA00022737"/>
    </source>
</evidence>
<comment type="pathway">
    <text evidence="17">Nucleotide-sugar biosynthesis; UDP-N-acetyl-alpha-D-glucosamine biosynthesis; N-acetyl-alpha-D-glucosamine 1-phosphate from alpha-D-glucosamine 6-phosphate (route II): step 2/2.</text>
</comment>
<dbReference type="EMBL" id="PZPL01000001">
    <property type="protein sequence ID" value="PTL74395.1"/>
    <property type="molecule type" value="Genomic_DNA"/>
</dbReference>
<dbReference type="NCBIfam" id="NF010932">
    <property type="entry name" value="PRK14352.1"/>
    <property type="match status" value="1"/>
</dbReference>
<keyword evidence="13 17" id="KW-0961">Cell wall biogenesis/degradation</keyword>
<evidence type="ECO:0000256" key="1">
    <source>
        <dbReference type="ARBA" id="ARBA00007707"/>
    </source>
</evidence>
<dbReference type="EC" id="2.3.1.157" evidence="17"/>
<dbReference type="Pfam" id="PF12804">
    <property type="entry name" value="NTP_transf_3"/>
    <property type="match status" value="1"/>
</dbReference>
<keyword evidence="3 17" id="KW-0963">Cytoplasm</keyword>
<feature type="region of interest" description="N-acetyltransferase" evidence="17">
    <location>
        <begin position="274"/>
        <end position="506"/>
    </location>
</feature>
<dbReference type="PANTHER" id="PTHR43584">
    <property type="entry name" value="NUCLEOTIDYL TRANSFERASE"/>
    <property type="match status" value="1"/>
</dbReference>
<reference evidence="20 21" key="1">
    <citation type="submission" date="2018-03" db="EMBL/GenBank/DDBJ databases">
        <title>Bacteriophage NCPPB3778 and a type I-E CRISPR drive the evolution of the US Biological Select Agent, Rathayibacter toxicus.</title>
        <authorList>
            <person name="Davis E.W.II."/>
            <person name="Tabima J.F."/>
            <person name="Weisberg A.J."/>
            <person name="Dantas Lopes L."/>
            <person name="Wiseman M.S."/>
            <person name="Wiseman M.S."/>
            <person name="Pupko T."/>
            <person name="Belcher M.S."/>
            <person name="Sechler A.J."/>
            <person name="Tancos M.A."/>
            <person name="Schroeder B.K."/>
            <person name="Murray T.D."/>
            <person name="Luster D.G."/>
            <person name="Schneider W.L."/>
            <person name="Rogers E."/>
            <person name="Andreote F.D."/>
            <person name="Grunwald N.J."/>
            <person name="Putnam M.L."/>
            <person name="Chang J.H."/>
        </authorList>
    </citation>
    <scope>NUCLEOTIDE SEQUENCE [LARGE SCALE GENOMIC DNA]</scope>
    <source>
        <strain evidence="20 21">DSM 15933</strain>
    </source>
</reference>
<dbReference type="HAMAP" id="MF_01631">
    <property type="entry name" value="GlmU"/>
    <property type="match status" value="1"/>
</dbReference>
<feature type="binding site" evidence="17">
    <location>
        <position position="250"/>
    </location>
    <ligand>
        <name>Mg(2+)</name>
        <dbReference type="ChEBI" id="CHEBI:18420"/>
    </ligand>
</feature>
<comment type="function">
    <text evidence="16 17">Catalyzes the last two sequential reactions in the de novo biosynthetic pathway for UDP-N-acetylglucosamine (UDP-GlcNAc). The C-terminal domain catalyzes the transfer of acetyl group from acetyl coenzyme A to glucosamine-1-phosphate (GlcN-1-P) to produce N-acetylglucosamine-1-phosphate (GlcNAc-1-P), which is converted into UDP-GlcNAc by the transfer of uridine 5-monophosphate (from uridine 5-triphosphate), a reaction catalyzed by the N-terminal domain.</text>
</comment>
<feature type="region of interest" description="Disordered" evidence="18">
    <location>
        <begin position="477"/>
        <end position="506"/>
    </location>
</feature>
<keyword evidence="10 17" id="KW-0573">Peptidoglycan synthesis</keyword>
<feature type="binding site" evidence="17">
    <location>
        <position position="94"/>
    </location>
    <ligand>
        <name>UDP-N-acetyl-alpha-D-glucosamine</name>
        <dbReference type="ChEBI" id="CHEBI:57705"/>
    </ligand>
</feature>
<feature type="binding site" evidence="17">
    <location>
        <position position="250"/>
    </location>
    <ligand>
        <name>UDP-N-acetyl-alpha-D-glucosamine</name>
        <dbReference type="ChEBI" id="CHEBI:57705"/>
    </ligand>
</feature>
<dbReference type="InterPro" id="IPR029044">
    <property type="entry name" value="Nucleotide-diphossugar_trans"/>
</dbReference>
<feature type="binding site" evidence="17">
    <location>
        <position position="125"/>
    </location>
    <ligand>
        <name>Mg(2+)</name>
        <dbReference type="ChEBI" id="CHEBI:18420"/>
    </ligand>
</feature>
<feature type="binding site" evidence="17">
    <location>
        <position position="402"/>
    </location>
    <ligand>
        <name>acetyl-CoA</name>
        <dbReference type="ChEBI" id="CHEBI:57288"/>
    </ligand>
</feature>
<dbReference type="GO" id="GO:0008360">
    <property type="term" value="P:regulation of cell shape"/>
    <property type="evidence" value="ECO:0007669"/>
    <property type="project" value="UniProtKB-KW"/>
</dbReference>
<dbReference type="PANTHER" id="PTHR43584:SF3">
    <property type="entry name" value="BIFUNCTIONAL PROTEIN GLMU"/>
    <property type="match status" value="1"/>
</dbReference>
<keyword evidence="7 17" id="KW-0677">Repeat</keyword>
<feature type="binding site" evidence="17">
    <location>
        <position position="192"/>
    </location>
    <ligand>
        <name>UDP-N-acetyl-alpha-D-glucosamine</name>
        <dbReference type="ChEBI" id="CHEBI:57705"/>
    </ligand>
</feature>
<comment type="caution">
    <text evidence="17">Lacks conserved residue(s) required for the propagation of feature annotation.</text>
</comment>
<evidence type="ECO:0000256" key="13">
    <source>
        <dbReference type="ARBA" id="ARBA00023316"/>
    </source>
</evidence>
<dbReference type="GO" id="GO:0003977">
    <property type="term" value="F:UDP-N-acetylglucosamine diphosphorylase activity"/>
    <property type="evidence" value="ECO:0007669"/>
    <property type="project" value="UniProtKB-UniRule"/>
</dbReference>
<dbReference type="GO" id="GO:0006048">
    <property type="term" value="P:UDP-N-acetylglucosamine biosynthetic process"/>
    <property type="evidence" value="ECO:0007669"/>
    <property type="project" value="UniProtKB-UniPathway"/>
</dbReference>
<feature type="binding site" evidence="17">
    <location>
        <position position="399"/>
    </location>
    <ligand>
        <name>UDP-N-acetyl-alpha-D-glucosamine</name>
        <dbReference type="ChEBI" id="CHEBI:57705"/>
    </ligand>
</feature>
<comment type="catalytic activity">
    <reaction evidence="14 17">
        <text>alpha-D-glucosamine 1-phosphate + acetyl-CoA = N-acetyl-alpha-D-glucosamine 1-phosphate + CoA + H(+)</text>
        <dbReference type="Rhea" id="RHEA:13725"/>
        <dbReference type="ChEBI" id="CHEBI:15378"/>
        <dbReference type="ChEBI" id="CHEBI:57287"/>
        <dbReference type="ChEBI" id="CHEBI:57288"/>
        <dbReference type="ChEBI" id="CHEBI:57776"/>
        <dbReference type="ChEBI" id="CHEBI:58516"/>
        <dbReference type="EC" id="2.3.1.157"/>
    </reaction>
</comment>
<gene>
    <name evidence="17 20" type="primary">glmU</name>
    <name evidence="20" type="ORF">C1I63_17230</name>
</gene>
<organism evidence="20 21">
    <name type="scientific">Rathayibacter caricis DSM 15933</name>
    <dbReference type="NCBI Taxonomy" id="1328867"/>
    <lineage>
        <taxon>Bacteria</taxon>
        <taxon>Bacillati</taxon>
        <taxon>Actinomycetota</taxon>
        <taxon>Actinomycetes</taxon>
        <taxon>Micrococcales</taxon>
        <taxon>Microbacteriaceae</taxon>
        <taxon>Rathayibacter</taxon>
    </lineage>
</organism>
<dbReference type="AlphaFoldDB" id="A0A2T4UXY3"/>
<feature type="binding site" evidence="17">
    <location>
        <position position="388"/>
    </location>
    <ligand>
        <name>UDP-N-acetyl-alpha-D-glucosamine</name>
        <dbReference type="ChEBI" id="CHEBI:57705"/>
    </ligand>
</feature>
<feature type="binding site" evidence="17">
    <location>
        <position position="41"/>
    </location>
    <ligand>
        <name>UDP-N-acetyl-alpha-D-glucosamine</name>
        <dbReference type="ChEBI" id="CHEBI:57705"/>
    </ligand>
</feature>
<sequence length="506" mass="52060">MTSAHRPGCARRRGDAIIDSTLAVVILAAGQGTRMKSRTPKVLHRLAGRPLLGHVLDTAASLQAQHVVTVVRHERERVAQAVLEHTPAALVVDQDEVPGTGRAVELGLGALPADFDGTVVVLSADVPLLDAPTLRRLVDAHLAEANALTMLSCVLEDPTGFGRIVRGSDGGFASIVEQKDADDDQLAIAEINAGVYAFDATALRAVIGGIGTDNAQKEMYLTDAAAALKAAGRAIEAVPVQDRWLVAGINDRVQLADAALELNARIVRRWQLEGVTIQDPATTWIDVDAVLAPDVEILPGTQIKGPTVIATGAVIGPDTTLDSCEIGEDAVVKRSDATLAVIGAGAQVGPFSFLRPGTVLGAKGKIGTYVETKNATIGAGSKVPHLSYVGDATIGEESNIGAGSIFANYDGVTKASSVVGSHVRAGSHNVFVAPVRIGDGAYTGAGTVIRKDIPAGALGITVAPQRNMAGWVQTHRPGTAAATAAEAAGVPEPEGSDRPTGGSGEQ</sequence>
<feature type="binding site" evidence="17">
    <location>
        <begin position="408"/>
        <end position="409"/>
    </location>
    <ligand>
        <name>acetyl-CoA</name>
        <dbReference type="ChEBI" id="CHEBI:57288"/>
    </ligand>
</feature>
<feature type="active site" description="Proton acceptor" evidence="17">
    <location>
        <position position="385"/>
    </location>
</feature>
<dbReference type="InterPro" id="IPR005882">
    <property type="entry name" value="Bifunctional_GlmU"/>
</dbReference>
<dbReference type="InterPro" id="IPR038009">
    <property type="entry name" value="GlmU_C_LbH"/>
</dbReference>
<evidence type="ECO:0000256" key="8">
    <source>
        <dbReference type="ARBA" id="ARBA00022842"/>
    </source>
</evidence>
<dbReference type="Gene3D" id="3.90.550.10">
    <property type="entry name" value="Spore Coat Polysaccharide Biosynthesis Protein SpsA, Chain A"/>
    <property type="match status" value="1"/>
</dbReference>
<evidence type="ECO:0000256" key="11">
    <source>
        <dbReference type="ARBA" id="ARBA00023268"/>
    </source>
</evidence>
<dbReference type="RefSeq" id="WP_107575554.1">
    <property type="nucleotide sequence ID" value="NZ_PZPL01000001.1"/>
</dbReference>
<name>A0A2T4UXY3_9MICO</name>
<evidence type="ECO:0000256" key="2">
    <source>
        <dbReference type="ARBA" id="ARBA00007947"/>
    </source>
</evidence>
<dbReference type="GO" id="GO:0016020">
    <property type="term" value="C:membrane"/>
    <property type="evidence" value="ECO:0007669"/>
    <property type="project" value="GOC"/>
</dbReference>
<comment type="similarity">
    <text evidence="1 17">In the C-terminal section; belongs to the transferase hexapeptide repeat family.</text>
</comment>
<feature type="region of interest" description="Pyrophosphorylase" evidence="17">
    <location>
        <begin position="1"/>
        <end position="252"/>
    </location>
</feature>
<evidence type="ECO:0000256" key="15">
    <source>
        <dbReference type="ARBA" id="ARBA00048493"/>
    </source>
</evidence>
<feature type="compositionally biased region" description="Low complexity" evidence="18">
    <location>
        <begin position="477"/>
        <end position="493"/>
    </location>
</feature>
<feature type="binding site" evidence="17">
    <location>
        <position position="445"/>
    </location>
    <ligand>
        <name>acetyl-CoA</name>
        <dbReference type="ChEBI" id="CHEBI:57288"/>
    </ligand>
</feature>
<keyword evidence="11 17" id="KW-0511">Multifunctional enzyme</keyword>
<comment type="catalytic activity">
    <reaction evidence="15 17">
        <text>N-acetyl-alpha-D-glucosamine 1-phosphate + UTP + H(+) = UDP-N-acetyl-alpha-D-glucosamine + diphosphate</text>
        <dbReference type="Rhea" id="RHEA:13509"/>
        <dbReference type="ChEBI" id="CHEBI:15378"/>
        <dbReference type="ChEBI" id="CHEBI:33019"/>
        <dbReference type="ChEBI" id="CHEBI:46398"/>
        <dbReference type="ChEBI" id="CHEBI:57705"/>
        <dbReference type="ChEBI" id="CHEBI:57776"/>
        <dbReference type="EC" id="2.7.7.23"/>
    </reaction>
</comment>
<keyword evidence="9 17" id="KW-0133">Cell shape</keyword>
<evidence type="ECO:0000313" key="20">
    <source>
        <dbReference type="EMBL" id="PTL74395.1"/>
    </source>
</evidence>
<evidence type="ECO:0000313" key="21">
    <source>
        <dbReference type="Proteomes" id="UP000241085"/>
    </source>
</evidence>
<dbReference type="GO" id="GO:0019134">
    <property type="term" value="F:glucosamine-1-phosphate N-acetyltransferase activity"/>
    <property type="evidence" value="ECO:0007669"/>
    <property type="project" value="UniProtKB-UniRule"/>
</dbReference>
<comment type="subunit">
    <text evidence="17">Homotrimer.</text>
</comment>
<keyword evidence="12 17" id="KW-0012">Acyltransferase</keyword>
<accession>A0A2T4UXY3</accession>
<dbReference type="GO" id="GO:0000902">
    <property type="term" value="P:cell morphogenesis"/>
    <property type="evidence" value="ECO:0007669"/>
    <property type="project" value="UniProtKB-UniRule"/>
</dbReference>
<evidence type="ECO:0000256" key="5">
    <source>
        <dbReference type="ARBA" id="ARBA00022695"/>
    </source>
</evidence>
<evidence type="ECO:0000256" key="4">
    <source>
        <dbReference type="ARBA" id="ARBA00022679"/>
    </source>
</evidence>
<dbReference type="CDD" id="cd02540">
    <property type="entry name" value="GT2_GlmU_N_bac"/>
    <property type="match status" value="1"/>
</dbReference>
<feature type="binding site" evidence="17">
    <location>
        <position position="355"/>
    </location>
    <ligand>
        <name>UDP-N-acetyl-alpha-D-glucosamine</name>
        <dbReference type="ChEBI" id="CHEBI:57705"/>
    </ligand>
</feature>
<feature type="binding site" evidence="17">
    <location>
        <position position="373"/>
    </location>
    <ligand>
        <name>UDP-N-acetyl-alpha-D-glucosamine</name>
        <dbReference type="ChEBI" id="CHEBI:57705"/>
    </ligand>
</feature>
<comment type="subcellular location">
    <subcellularLocation>
        <location evidence="17">Cytoplasm</location>
    </subcellularLocation>
</comment>
<dbReference type="GO" id="GO:0071555">
    <property type="term" value="P:cell wall organization"/>
    <property type="evidence" value="ECO:0007669"/>
    <property type="project" value="UniProtKB-KW"/>
</dbReference>
<dbReference type="CDD" id="cd03353">
    <property type="entry name" value="LbH_GlmU_C"/>
    <property type="match status" value="1"/>
</dbReference>
<dbReference type="SUPFAM" id="SSF53448">
    <property type="entry name" value="Nucleotide-diphospho-sugar transferases"/>
    <property type="match status" value="1"/>
</dbReference>
<dbReference type="GO" id="GO:0009245">
    <property type="term" value="P:lipid A biosynthetic process"/>
    <property type="evidence" value="ECO:0007669"/>
    <property type="project" value="UniProtKB-UniRule"/>
</dbReference>
<evidence type="ECO:0000259" key="19">
    <source>
        <dbReference type="Pfam" id="PF12804"/>
    </source>
</evidence>
<comment type="pathway">
    <text evidence="17">Bacterial outer membrane biogenesis; LPS lipid A biosynthesis.</text>
</comment>
<keyword evidence="6 17" id="KW-0479">Metal-binding</keyword>
<comment type="caution">
    <text evidence="20">The sequence shown here is derived from an EMBL/GenBank/DDBJ whole genome shotgun (WGS) entry which is preliminary data.</text>
</comment>
<dbReference type="UniPathway" id="UPA00973"/>
<evidence type="ECO:0000256" key="3">
    <source>
        <dbReference type="ARBA" id="ARBA00022490"/>
    </source>
</evidence>
<feature type="binding site" evidence="17">
    <location>
        <begin position="99"/>
        <end position="100"/>
    </location>
    <ligand>
        <name>UDP-N-acetyl-alpha-D-glucosamine</name>
        <dbReference type="ChEBI" id="CHEBI:57705"/>
    </ligand>
</feature>
<comment type="cofactor">
    <cofactor evidence="17">
        <name>Mg(2+)</name>
        <dbReference type="ChEBI" id="CHEBI:18420"/>
    </cofactor>
    <text evidence="17">Binds 1 Mg(2+) ion per subunit.</text>
</comment>
<feature type="binding site" evidence="17">
    <location>
        <position position="427"/>
    </location>
    <ligand>
        <name>acetyl-CoA</name>
        <dbReference type="ChEBI" id="CHEBI:57288"/>
    </ligand>
</feature>
<dbReference type="InterPro" id="IPR050065">
    <property type="entry name" value="GlmU-like"/>
</dbReference>
<feature type="binding site" evidence="17">
    <location>
        <begin position="27"/>
        <end position="30"/>
    </location>
    <ligand>
        <name>UDP-N-acetyl-alpha-D-glucosamine</name>
        <dbReference type="ChEBI" id="CHEBI:57705"/>
    </ligand>
</feature>
<keyword evidence="8 17" id="KW-0460">Magnesium</keyword>
<keyword evidence="4 17" id="KW-0808">Transferase</keyword>
<feature type="binding site" evidence="17">
    <location>
        <position position="162"/>
    </location>
    <ligand>
        <name>UDP-N-acetyl-alpha-D-glucosamine</name>
        <dbReference type="ChEBI" id="CHEBI:57705"/>
    </ligand>
</feature>
<dbReference type="GO" id="GO:0005737">
    <property type="term" value="C:cytoplasm"/>
    <property type="evidence" value="ECO:0007669"/>
    <property type="project" value="UniProtKB-SubCell"/>
</dbReference>
<evidence type="ECO:0000256" key="9">
    <source>
        <dbReference type="ARBA" id="ARBA00022960"/>
    </source>
</evidence>
<evidence type="ECO:0000256" key="16">
    <source>
        <dbReference type="ARBA" id="ARBA00049628"/>
    </source>
</evidence>
<evidence type="ECO:0000256" key="18">
    <source>
        <dbReference type="SAM" id="MobiDB-lite"/>
    </source>
</evidence>
<protein>
    <recommendedName>
        <fullName evidence="17">Bifunctional protein GlmU</fullName>
    </recommendedName>
    <domain>
        <recommendedName>
            <fullName evidence="17">UDP-N-acetylglucosamine pyrophosphorylase</fullName>
            <ecNumber evidence="17">2.7.7.23</ecNumber>
        </recommendedName>
        <alternativeName>
            <fullName evidence="17">N-acetylglucosamine-1-phosphate uridyltransferase</fullName>
        </alternativeName>
    </domain>
    <domain>
        <recommendedName>
            <fullName evidence="17">Glucosamine-1-phosphate N-acetyltransferase</fullName>
            <ecNumber evidence="17">2.3.1.157</ecNumber>
        </recommendedName>
    </domain>
</protein>
<feature type="binding site" evidence="17">
    <location>
        <position position="177"/>
    </location>
    <ligand>
        <name>UDP-N-acetyl-alpha-D-glucosamine</name>
        <dbReference type="ChEBI" id="CHEBI:57705"/>
    </ligand>
</feature>
<feature type="region of interest" description="Linker" evidence="17">
    <location>
        <begin position="253"/>
        <end position="273"/>
    </location>
</feature>
<comment type="pathway">
    <text evidence="17">Nucleotide-sugar biosynthesis; UDP-N-acetyl-alpha-D-glucosamine biosynthesis; UDP-N-acetyl-alpha-D-glucosamine from N-acetyl-alpha-D-glucosamine 1-phosphate: step 1/1.</text>
</comment>
<keyword evidence="5 17" id="KW-0548">Nucleotidyltransferase</keyword>
<evidence type="ECO:0000256" key="6">
    <source>
        <dbReference type="ARBA" id="ARBA00022723"/>
    </source>
</evidence>
<evidence type="ECO:0000256" key="10">
    <source>
        <dbReference type="ARBA" id="ARBA00022984"/>
    </source>
</evidence>
<feature type="domain" description="MobA-like NTP transferase" evidence="19">
    <location>
        <begin position="24"/>
        <end position="148"/>
    </location>
</feature>
<evidence type="ECO:0000256" key="12">
    <source>
        <dbReference type="ARBA" id="ARBA00023315"/>
    </source>
</evidence>
<dbReference type="GO" id="GO:0009252">
    <property type="term" value="P:peptidoglycan biosynthetic process"/>
    <property type="evidence" value="ECO:0007669"/>
    <property type="project" value="UniProtKB-UniRule"/>
</dbReference>